<dbReference type="Pfam" id="PF00005">
    <property type="entry name" value="ABC_tran"/>
    <property type="match status" value="1"/>
</dbReference>
<evidence type="ECO:0000313" key="6">
    <source>
        <dbReference type="Proteomes" id="UP000530268"/>
    </source>
</evidence>
<feature type="domain" description="ABC transporter" evidence="4">
    <location>
        <begin position="19"/>
        <end position="66"/>
    </location>
</feature>
<dbReference type="InterPro" id="IPR052156">
    <property type="entry name" value="BCAA_Transport_ATP-bd_LivF"/>
</dbReference>
<dbReference type="Proteomes" id="UP000530268">
    <property type="component" value="Unassembled WGS sequence"/>
</dbReference>
<accession>A0A7W6E798</accession>
<evidence type="ECO:0000313" key="5">
    <source>
        <dbReference type="EMBL" id="MBB3996040.1"/>
    </source>
</evidence>
<dbReference type="InterPro" id="IPR027417">
    <property type="entry name" value="P-loop_NTPase"/>
</dbReference>
<dbReference type="GO" id="GO:0015807">
    <property type="term" value="P:L-amino acid transport"/>
    <property type="evidence" value="ECO:0007669"/>
    <property type="project" value="TreeGrafter"/>
</dbReference>
<dbReference type="InterPro" id="IPR003439">
    <property type="entry name" value="ABC_transporter-like_ATP-bd"/>
</dbReference>
<sequence>MAFFEIASLCAFYGKAQALHDVSLSVEKGEIIAIVGANGAGKSTLLDSVMGMTKTSGTVTFDGSVVTLLASGPTIFFLILEPDHAIGGLRNT</sequence>
<dbReference type="RefSeq" id="WP_184568282.1">
    <property type="nucleotide sequence ID" value="NZ_JACIEI010000025.1"/>
</dbReference>
<comment type="caution">
    <text evidence="5">The sequence shown here is derived from an EMBL/GenBank/DDBJ whole genome shotgun (WGS) entry which is preliminary data.</text>
</comment>
<keyword evidence="2" id="KW-0813">Transport</keyword>
<dbReference type="GO" id="GO:0005524">
    <property type="term" value="F:ATP binding"/>
    <property type="evidence" value="ECO:0007669"/>
    <property type="project" value="InterPro"/>
</dbReference>
<evidence type="ECO:0000256" key="1">
    <source>
        <dbReference type="ARBA" id="ARBA00005417"/>
    </source>
</evidence>
<keyword evidence="3" id="KW-0029">Amino-acid transport</keyword>
<gene>
    <name evidence="5" type="ORF">GGR95_003706</name>
</gene>
<dbReference type="PANTHER" id="PTHR43820">
    <property type="entry name" value="HIGH-AFFINITY BRANCHED-CHAIN AMINO ACID TRANSPORT ATP-BINDING PROTEIN LIVF"/>
    <property type="match status" value="1"/>
</dbReference>
<evidence type="ECO:0000256" key="2">
    <source>
        <dbReference type="ARBA" id="ARBA00022448"/>
    </source>
</evidence>
<keyword evidence="6" id="KW-1185">Reference proteome</keyword>
<dbReference type="Gene3D" id="3.40.50.300">
    <property type="entry name" value="P-loop containing nucleotide triphosphate hydrolases"/>
    <property type="match status" value="1"/>
</dbReference>
<evidence type="ECO:0000259" key="4">
    <source>
        <dbReference type="Pfam" id="PF00005"/>
    </source>
</evidence>
<dbReference type="GO" id="GO:0015658">
    <property type="term" value="F:branched-chain amino acid transmembrane transporter activity"/>
    <property type="evidence" value="ECO:0007669"/>
    <property type="project" value="TreeGrafter"/>
</dbReference>
<comment type="similarity">
    <text evidence="1">Belongs to the ABC transporter superfamily.</text>
</comment>
<dbReference type="SUPFAM" id="SSF52540">
    <property type="entry name" value="P-loop containing nucleoside triphosphate hydrolases"/>
    <property type="match status" value="1"/>
</dbReference>
<reference evidence="5 6" key="1">
    <citation type="submission" date="2020-08" db="EMBL/GenBank/DDBJ databases">
        <title>Genomic Encyclopedia of Type Strains, Phase IV (KMG-IV): sequencing the most valuable type-strain genomes for metagenomic binning, comparative biology and taxonomic classification.</title>
        <authorList>
            <person name="Goeker M."/>
        </authorList>
    </citation>
    <scope>NUCLEOTIDE SEQUENCE [LARGE SCALE GENOMIC DNA]</scope>
    <source>
        <strain evidence="5 6">DSM 102234</strain>
    </source>
</reference>
<dbReference type="AlphaFoldDB" id="A0A7W6E798"/>
<name>A0A7W6E798_9RHOB</name>
<dbReference type="EMBL" id="JACIEI010000025">
    <property type="protein sequence ID" value="MBB3996040.1"/>
    <property type="molecule type" value="Genomic_DNA"/>
</dbReference>
<organism evidence="5 6">
    <name type="scientific">Sulfitobacter undariae</name>
    <dbReference type="NCBI Taxonomy" id="1563671"/>
    <lineage>
        <taxon>Bacteria</taxon>
        <taxon>Pseudomonadati</taxon>
        <taxon>Pseudomonadota</taxon>
        <taxon>Alphaproteobacteria</taxon>
        <taxon>Rhodobacterales</taxon>
        <taxon>Roseobacteraceae</taxon>
        <taxon>Sulfitobacter</taxon>
    </lineage>
</organism>
<protein>
    <submittedName>
        <fullName evidence="5">ABC-type branched-subunit amino acid transport system ATPase component</fullName>
    </submittedName>
</protein>
<proteinExistence type="inferred from homology"/>
<dbReference type="PANTHER" id="PTHR43820:SF4">
    <property type="entry name" value="HIGH-AFFINITY BRANCHED-CHAIN AMINO ACID TRANSPORT ATP-BINDING PROTEIN LIVF"/>
    <property type="match status" value="1"/>
</dbReference>
<dbReference type="GO" id="GO:0016887">
    <property type="term" value="F:ATP hydrolysis activity"/>
    <property type="evidence" value="ECO:0007669"/>
    <property type="project" value="InterPro"/>
</dbReference>
<evidence type="ECO:0000256" key="3">
    <source>
        <dbReference type="ARBA" id="ARBA00022970"/>
    </source>
</evidence>